<protein>
    <recommendedName>
        <fullName evidence="1">TraC-like domain-containing protein</fullName>
    </recommendedName>
</protein>
<dbReference type="EMBL" id="MEYV01000013">
    <property type="protein sequence ID" value="OGD40062.1"/>
    <property type="molecule type" value="Genomic_DNA"/>
</dbReference>
<dbReference type="AlphaFoldDB" id="A0A1F5CB13"/>
<evidence type="ECO:0000259" key="1">
    <source>
        <dbReference type="Pfam" id="PF26593"/>
    </source>
</evidence>
<evidence type="ECO:0000313" key="3">
    <source>
        <dbReference type="Proteomes" id="UP000177197"/>
    </source>
</evidence>
<reference evidence="2 3" key="1">
    <citation type="journal article" date="2016" name="Nat. Commun.">
        <title>Thousands of microbial genomes shed light on interconnected biogeochemical processes in an aquifer system.</title>
        <authorList>
            <person name="Anantharaman K."/>
            <person name="Brown C.T."/>
            <person name="Hug L.A."/>
            <person name="Sharon I."/>
            <person name="Castelle C.J."/>
            <person name="Probst A.J."/>
            <person name="Thomas B.C."/>
            <person name="Singh A."/>
            <person name="Wilkins M.J."/>
            <person name="Karaoz U."/>
            <person name="Brodie E.L."/>
            <person name="Williams K.H."/>
            <person name="Hubbard S.S."/>
            <person name="Banfield J.F."/>
        </authorList>
    </citation>
    <scope>NUCLEOTIDE SEQUENCE [LARGE SCALE GENOMIC DNA]</scope>
</reference>
<accession>A0A1F5CB13</accession>
<comment type="caution">
    <text evidence="2">The sequence shown here is derived from an EMBL/GenBank/DDBJ whole genome shotgun (WGS) entry which is preliminary data.</text>
</comment>
<sequence length="225" mass="25488">MTDQQKIKKGAATQDFVSIDEIREDAIILKSGGFRSVLMCTSMNFELKSADEQEAIIGAYQGFVNSFDWPMQFVVHSRRLDVKPYLAMLDEKLSAQENELLKIQTAEYIDFIKNFVSLSNIMTKTFYAIVPFDPVESKKAGPLERVGTIFGTKPKGAEILPEETFREYKSQLLQRVDHVISGLAHVGVRAVPLTTEELIELFYNLYNPEELETKNLAIAKELGQQ</sequence>
<dbReference type="Proteomes" id="UP000177197">
    <property type="component" value="Unassembled WGS sequence"/>
</dbReference>
<feature type="domain" description="TraC-like" evidence="1">
    <location>
        <begin position="26"/>
        <end position="206"/>
    </location>
</feature>
<name>A0A1F5CB13_9BACT</name>
<evidence type="ECO:0000313" key="2">
    <source>
        <dbReference type="EMBL" id="OGD40062.1"/>
    </source>
</evidence>
<proteinExistence type="predicted"/>
<organism evidence="2 3">
    <name type="scientific">Candidatus Azambacteria bacterium RIFCSPLOWO2_02_FULL_44_14</name>
    <dbReference type="NCBI Taxonomy" id="1797306"/>
    <lineage>
        <taxon>Bacteria</taxon>
        <taxon>Candidatus Azamiibacteriota</taxon>
    </lineage>
</organism>
<dbReference type="Pfam" id="PF26593">
    <property type="entry name" value="TraC-like"/>
    <property type="match status" value="1"/>
</dbReference>
<gene>
    <name evidence="2" type="ORF">A3I30_02445</name>
</gene>
<dbReference type="InterPro" id="IPR058596">
    <property type="entry name" value="TraC-like_dom"/>
</dbReference>